<feature type="compositionally biased region" description="Basic and acidic residues" evidence="1">
    <location>
        <begin position="221"/>
        <end position="230"/>
    </location>
</feature>
<name>A0A1Q5PKS5_9ACTO</name>
<dbReference type="RefSeq" id="WP_073709467.1">
    <property type="nucleotide sequence ID" value="NZ_MQSU01000004.1"/>
</dbReference>
<feature type="transmembrane region" description="Helical" evidence="2">
    <location>
        <begin position="12"/>
        <end position="32"/>
    </location>
</feature>
<evidence type="ECO:0000256" key="2">
    <source>
        <dbReference type="SAM" id="Phobius"/>
    </source>
</evidence>
<sequence length="404" mass="44270">MRKAVSRYLWPLVAFLVGIVMVLAGILSLTAFKADSKIVAQTPSVAKSQLVYTSGGVLPLFSGPVKVTATVPEGKEVTLLTGRPYDVALWAATKDSTDVVGLANWSTLETKHQARKAEKDEPPLSAFSSADAWQQNVTAKGTASLELSDPIDDLSVMAFCVDCEQAPVMTLEWPYRFSSTFQWVILTLGVLITILAVLAFLFLRRREHQRQLTVGGSDSETEPKTEDESRPTTAELEIQSIKAVTGEIHMPRRRALREARLRGENEVEVEGVKYPTGALPKVLEDMEKSESAAGQVVVPEDANFSSVEAEIAQAKAAATSTSDAGEGTGERPVSFIRRRRRGNSAWQKVADEPVVVEEPETETSEDQQPVEEPIVENQSPEQVSENESENAEVDEENQEVEEQK</sequence>
<dbReference type="CDD" id="cd12087">
    <property type="entry name" value="TM_EGFR-like"/>
    <property type="match status" value="1"/>
</dbReference>
<gene>
    <name evidence="3" type="ORF">BSR29_06345</name>
</gene>
<feature type="compositionally biased region" description="Acidic residues" evidence="1">
    <location>
        <begin position="384"/>
        <end position="404"/>
    </location>
</feature>
<feature type="region of interest" description="Disordered" evidence="1">
    <location>
        <begin position="212"/>
        <end position="233"/>
    </location>
</feature>
<evidence type="ECO:0000313" key="3">
    <source>
        <dbReference type="EMBL" id="OKL47234.1"/>
    </source>
</evidence>
<dbReference type="Proteomes" id="UP000186785">
    <property type="component" value="Unassembled WGS sequence"/>
</dbReference>
<organism evidence="3 4">
    <name type="scientific">Boudabousia liubingyangii</name>
    <dbReference type="NCBI Taxonomy" id="1921764"/>
    <lineage>
        <taxon>Bacteria</taxon>
        <taxon>Bacillati</taxon>
        <taxon>Actinomycetota</taxon>
        <taxon>Actinomycetes</taxon>
        <taxon>Actinomycetales</taxon>
        <taxon>Actinomycetaceae</taxon>
        <taxon>Boudabousia</taxon>
    </lineage>
</organism>
<feature type="compositionally biased region" description="Low complexity" evidence="1">
    <location>
        <begin position="315"/>
        <end position="324"/>
    </location>
</feature>
<proteinExistence type="predicted"/>
<comment type="caution">
    <text evidence="3">The sequence shown here is derived from an EMBL/GenBank/DDBJ whole genome shotgun (WGS) entry which is preliminary data.</text>
</comment>
<feature type="region of interest" description="Disordered" evidence="1">
    <location>
        <begin position="315"/>
        <end position="404"/>
    </location>
</feature>
<keyword evidence="4" id="KW-1185">Reference proteome</keyword>
<keyword evidence="2" id="KW-0472">Membrane</keyword>
<dbReference type="STRING" id="1921764.BSR28_07935"/>
<reference evidence="3 4" key="1">
    <citation type="submission" date="2016-11" db="EMBL/GenBank/DDBJ databases">
        <title>Actinomyces gypaetusis sp. nov. isolated from the vulture Gypaetus barbatus in Qinghai Tibet Plateau China.</title>
        <authorList>
            <person name="Meng X."/>
        </authorList>
    </citation>
    <scope>NUCLEOTIDE SEQUENCE [LARGE SCALE GENOMIC DNA]</scope>
    <source>
        <strain evidence="3 4">VUL4_2</strain>
    </source>
</reference>
<dbReference type="AlphaFoldDB" id="A0A1Q5PKS5"/>
<keyword evidence="2" id="KW-0812">Transmembrane</keyword>
<dbReference type="EMBL" id="MQSV01000004">
    <property type="protein sequence ID" value="OKL47234.1"/>
    <property type="molecule type" value="Genomic_DNA"/>
</dbReference>
<keyword evidence="2" id="KW-1133">Transmembrane helix</keyword>
<feature type="transmembrane region" description="Helical" evidence="2">
    <location>
        <begin position="181"/>
        <end position="203"/>
    </location>
</feature>
<evidence type="ECO:0000256" key="1">
    <source>
        <dbReference type="SAM" id="MobiDB-lite"/>
    </source>
</evidence>
<protein>
    <submittedName>
        <fullName evidence="3">Uncharacterized protein</fullName>
    </submittedName>
</protein>
<evidence type="ECO:0000313" key="4">
    <source>
        <dbReference type="Proteomes" id="UP000186785"/>
    </source>
</evidence>
<accession>A0A1Q5PKS5</accession>
<feature type="compositionally biased region" description="Acidic residues" evidence="1">
    <location>
        <begin position="354"/>
        <end position="369"/>
    </location>
</feature>